<accession>A0AAD7WQL3</accession>
<feature type="transmembrane region" description="Helical" evidence="5">
    <location>
        <begin position="354"/>
        <end position="375"/>
    </location>
</feature>
<keyword evidence="4 5" id="KW-0472">Membrane</keyword>
<keyword evidence="3 5" id="KW-1133">Transmembrane helix</keyword>
<evidence type="ECO:0000313" key="7">
    <source>
        <dbReference type="EMBL" id="KAJ8405791.1"/>
    </source>
</evidence>
<evidence type="ECO:0000256" key="2">
    <source>
        <dbReference type="ARBA" id="ARBA00022692"/>
    </source>
</evidence>
<evidence type="ECO:0000259" key="6">
    <source>
        <dbReference type="Pfam" id="PF01490"/>
    </source>
</evidence>
<feature type="domain" description="Amino acid transporter transmembrane" evidence="6">
    <location>
        <begin position="39"/>
        <end position="224"/>
    </location>
</feature>
<proteinExistence type="predicted"/>
<feature type="transmembrane region" description="Helical" evidence="5">
    <location>
        <begin position="65"/>
        <end position="90"/>
    </location>
</feature>
<feature type="transmembrane region" description="Helical" evidence="5">
    <location>
        <begin position="247"/>
        <end position="270"/>
    </location>
</feature>
<feature type="domain" description="Amino acid transporter transmembrane" evidence="6">
    <location>
        <begin position="225"/>
        <end position="412"/>
    </location>
</feature>
<evidence type="ECO:0000256" key="5">
    <source>
        <dbReference type="SAM" id="Phobius"/>
    </source>
</evidence>
<feature type="transmembrane region" description="Helical" evidence="5">
    <location>
        <begin position="131"/>
        <end position="150"/>
    </location>
</feature>
<evidence type="ECO:0000256" key="3">
    <source>
        <dbReference type="ARBA" id="ARBA00022989"/>
    </source>
</evidence>
<comment type="caution">
    <text evidence="7">The sequence shown here is derived from an EMBL/GenBank/DDBJ whole genome shotgun (WGS) entry which is preliminary data.</text>
</comment>
<keyword evidence="2 5" id="KW-0812">Transmembrane</keyword>
<evidence type="ECO:0000256" key="1">
    <source>
        <dbReference type="ARBA" id="ARBA00004141"/>
    </source>
</evidence>
<dbReference type="GO" id="GO:0015187">
    <property type="term" value="F:glycine transmembrane transporter activity"/>
    <property type="evidence" value="ECO:0007669"/>
    <property type="project" value="TreeGrafter"/>
</dbReference>
<dbReference type="GO" id="GO:0015180">
    <property type="term" value="F:L-alanine transmembrane transporter activity"/>
    <property type="evidence" value="ECO:0007669"/>
    <property type="project" value="TreeGrafter"/>
</dbReference>
<evidence type="ECO:0000256" key="4">
    <source>
        <dbReference type="ARBA" id="ARBA00023136"/>
    </source>
</evidence>
<dbReference type="PANTHER" id="PTHR22950:SF188">
    <property type="entry name" value="PROTON-COUPLED AMINO ACID TRANSPORTER 1"/>
    <property type="match status" value="1"/>
</dbReference>
<sequence length="429" mass="47407">MIPTRRGPPTEDTALFPIQSQDQSLPNQYERFGGRAGCSFSQTFIHLLKGNLGTGLLGLPLAVKYSGLVLGSLSLLVMGIISIHCMGLLVSCAHHLSAKKGKSFLTYGEAVEYGMENVSWMRRHTIWGSRIVNLFLIITQLGFCCAYIVFLSENIKQVIEASNGTTMNCQNNQPDVIVPSFDSRLYMLCFLPFITLLVFTRNLKLLAPWSLMANFAMCGSVVLIFWYSLSVLPLENKMQRPQAFSKALYLGMGLVTLLYLSLGTVGYMCFGDQIGASITLNLPNCWLYHIVKLLYCFGIYVTYALQFYVPAEILIPFATAHVPQRWEVPLDLAIRISLVIVTCALAVLIPELDLVISLVGSVSSSFLALILPPILQILTFHNEGLSAMVLFKNTVISLTGIAGFLAGTYITMTEIVNRSATRYSNSTLF</sequence>
<dbReference type="InterPro" id="IPR013057">
    <property type="entry name" value="AA_transpt_TM"/>
</dbReference>
<keyword evidence="8" id="KW-1185">Reference proteome</keyword>
<dbReference type="PANTHER" id="PTHR22950">
    <property type="entry name" value="AMINO ACID TRANSPORTER"/>
    <property type="match status" value="1"/>
</dbReference>
<feature type="transmembrane region" description="Helical" evidence="5">
    <location>
        <begin position="332"/>
        <end position="349"/>
    </location>
</feature>
<feature type="transmembrane region" description="Helical" evidence="5">
    <location>
        <begin position="290"/>
        <end position="309"/>
    </location>
</feature>
<comment type="subcellular location">
    <subcellularLocation>
        <location evidence="1">Membrane</location>
        <topology evidence="1">Multi-pass membrane protein</topology>
    </subcellularLocation>
</comment>
<gene>
    <name evidence="7" type="ORF">AAFF_G00312280</name>
</gene>
<feature type="transmembrane region" description="Helical" evidence="5">
    <location>
        <begin position="206"/>
        <end position="227"/>
    </location>
</feature>
<organism evidence="7 8">
    <name type="scientific">Aldrovandia affinis</name>
    <dbReference type="NCBI Taxonomy" id="143900"/>
    <lineage>
        <taxon>Eukaryota</taxon>
        <taxon>Metazoa</taxon>
        <taxon>Chordata</taxon>
        <taxon>Craniata</taxon>
        <taxon>Vertebrata</taxon>
        <taxon>Euteleostomi</taxon>
        <taxon>Actinopterygii</taxon>
        <taxon>Neopterygii</taxon>
        <taxon>Teleostei</taxon>
        <taxon>Notacanthiformes</taxon>
        <taxon>Halosauridae</taxon>
        <taxon>Aldrovandia</taxon>
    </lineage>
</organism>
<evidence type="ECO:0000313" key="8">
    <source>
        <dbReference type="Proteomes" id="UP001221898"/>
    </source>
</evidence>
<dbReference type="GO" id="GO:0005280">
    <property type="term" value="F:amino acid:proton symporter activity"/>
    <property type="evidence" value="ECO:0007669"/>
    <property type="project" value="TreeGrafter"/>
</dbReference>
<dbReference type="AlphaFoldDB" id="A0AAD7WQL3"/>
<reference evidence="7" key="1">
    <citation type="journal article" date="2023" name="Science">
        <title>Genome structures resolve the early diversification of teleost fishes.</title>
        <authorList>
            <person name="Parey E."/>
            <person name="Louis A."/>
            <person name="Montfort J."/>
            <person name="Bouchez O."/>
            <person name="Roques C."/>
            <person name="Iampietro C."/>
            <person name="Lluch J."/>
            <person name="Castinel A."/>
            <person name="Donnadieu C."/>
            <person name="Desvignes T."/>
            <person name="Floi Bucao C."/>
            <person name="Jouanno E."/>
            <person name="Wen M."/>
            <person name="Mejri S."/>
            <person name="Dirks R."/>
            <person name="Jansen H."/>
            <person name="Henkel C."/>
            <person name="Chen W.J."/>
            <person name="Zahm M."/>
            <person name="Cabau C."/>
            <person name="Klopp C."/>
            <person name="Thompson A.W."/>
            <person name="Robinson-Rechavi M."/>
            <person name="Braasch I."/>
            <person name="Lecointre G."/>
            <person name="Bobe J."/>
            <person name="Postlethwait J.H."/>
            <person name="Berthelot C."/>
            <person name="Roest Crollius H."/>
            <person name="Guiguen Y."/>
        </authorList>
    </citation>
    <scope>NUCLEOTIDE SEQUENCE</scope>
    <source>
        <strain evidence="7">NC1722</strain>
    </source>
</reference>
<dbReference type="GO" id="GO:0015193">
    <property type="term" value="F:L-proline transmembrane transporter activity"/>
    <property type="evidence" value="ECO:0007669"/>
    <property type="project" value="TreeGrafter"/>
</dbReference>
<dbReference type="GO" id="GO:0005774">
    <property type="term" value="C:vacuolar membrane"/>
    <property type="evidence" value="ECO:0007669"/>
    <property type="project" value="TreeGrafter"/>
</dbReference>
<protein>
    <recommendedName>
        <fullName evidence="6">Amino acid transporter transmembrane domain-containing protein</fullName>
    </recommendedName>
</protein>
<dbReference type="Pfam" id="PF01490">
    <property type="entry name" value="Aa_trans"/>
    <property type="match status" value="2"/>
</dbReference>
<dbReference type="Proteomes" id="UP001221898">
    <property type="component" value="Unassembled WGS sequence"/>
</dbReference>
<feature type="transmembrane region" description="Helical" evidence="5">
    <location>
        <begin position="395"/>
        <end position="412"/>
    </location>
</feature>
<name>A0AAD7WQL3_9TELE</name>
<dbReference type="EMBL" id="JAINUG010000046">
    <property type="protein sequence ID" value="KAJ8405791.1"/>
    <property type="molecule type" value="Genomic_DNA"/>
</dbReference>
<feature type="transmembrane region" description="Helical" evidence="5">
    <location>
        <begin position="183"/>
        <end position="199"/>
    </location>
</feature>